<feature type="transmembrane region" description="Helical" evidence="13">
    <location>
        <begin position="453"/>
        <end position="474"/>
    </location>
</feature>
<dbReference type="GO" id="GO:0015031">
    <property type="term" value="P:protein transport"/>
    <property type="evidence" value="ECO:0007669"/>
    <property type="project" value="UniProtKB-KW"/>
</dbReference>
<evidence type="ECO:0000313" key="16">
    <source>
        <dbReference type="Proteomes" id="UP000316360"/>
    </source>
</evidence>
<comment type="caution">
    <text evidence="15">The sequence shown here is derived from an EMBL/GenBank/DDBJ whole genome shotgun (WGS) entry which is preliminary data.</text>
</comment>
<protein>
    <recommendedName>
        <fullName evidence="3 13">Membrane protein insertase YidC</fullName>
    </recommendedName>
    <alternativeName>
        <fullName evidence="12 13">Foldase YidC</fullName>
    </alternativeName>
    <alternativeName>
        <fullName evidence="11 13">Membrane integrase YidC</fullName>
    </alternativeName>
    <alternativeName>
        <fullName evidence="13">Membrane protein YidC</fullName>
    </alternativeName>
</protein>
<keyword evidence="6 13" id="KW-0812">Transmembrane</keyword>
<feature type="domain" description="Membrane insertase YidC/Oxa/ALB C-terminal" evidence="14">
    <location>
        <begin position="308"/>
        <end position="489"/>
    </location>
</feature>
<dbReference type="Proteomes" id="UP000316360">
    <property type="component" value="Unassembled WGS sequence"/>
</dbReference>
<gene>
    <name evidence="13 15" type="primary">yidC</name>
    <name evidence="15" type="ORF">E3J84_07510</name>
</gene>
<comment type="subcellular location">
    <subcellularLocation>
        <location evidence="1">Cell inner membrane</location>
        <topology evidence="1">Multi-pass membrane protein</topology>
    </subcellularLocation>
    <subcellularLocation>
        <location evidence="13">Cell membrane</location>
        <topology evidence="13">Multi-pass membrane protein</topology>
    </subcellularLocation>
</comment>
<evidence type="ECO:0000313" key="15">
    <source>
        <dbReference type="EMBL" id="TET07350.1"/>
    </source>
</evidence>
<dbReference type="PANTHER" id="PTHR12428">
    <property type="entry name" value="OXA1"/>
    <property type="match status" value="1"/>
</dbReference>
<feature type="transmembrane region" description="Helical" evidence="13">
    <location>
        <begin position="308"/>
        <end position="328"/>
    </location>
</feature>
<dbReference type="InterPro" id="IPR001708">
    <property type="entry name" value="YidC/ALB3/OXA1/COX18"/>
</dbReference>
<keyword evidence="8 13" id="KW-1133">Transmembrane helix</keyword>
<keyword evidence="7 13" id="KW-0653">Protein transport</keyword>
<comment type="function">
    <text evidence="13">Required for the insertion and/or proper folding and/or complex formation of integral membrane proteins into the membrane. Involved in integration of membrane proteins that insert both dependently and independently of the Sec translocase complex, as well as at least some lipoproteins. Aids folding of multispanning membrane proteins.</text>
</comment>
<evidence type="ECO:0000256" key="2">
    <source>
        <dbReference type="ARBA" id="ARBA00010527"/>
    </source>
</evidence>
<dbReference type="Pfam" id="PF02096">
    <property type="entry name" value="60KD_IMP"/>
    <property type="match status" value="1"/>
</dbReference>
<dbReference type="EMBL" id="SOKJ01000428">
    <property type="protein sequence ID" value="TET07350.1"/>
    <property type="molecule type" value="Genomic_DNA"/>
</dbReference>
<evidence type="ECO:0000256" key="10">
    <source>
        <dbReference type="ARBA" id="ARBA00023186"/>
    </source>
</evidence>
<evidence type="ECO:0000256" key="6">
    <source>
        <dbReference type="ARBA" id="ARBA00022692"/>
    </source>
</evidence>
<evidence type="ECO:0000256" key="3">
    <source>
        <dbReference type="ARBA" id="ARBA00015325"/>
    </source>
</evidence>
<evidence type="ECO:0000256" key="7">
    <source>
        <dbReference type="ARBA" id="ARBA00022927"/>
    </source>
</evidence>
<comment type="similarity">
    <text evidence="2 13">Belongs to the OXA1/ALB3/YidC family. Type 1 subfamily.</text>
</comment>
<dbReference type="CDD" id="cd20070">
    <property type="entry name" value="5TM_YidC_Alb3"/>
    <property type="match status" value="1"/>
</dbReference>
<reference evidence="15 16" key="1">
    <citation type="submission" date="2019-03" db="EMBL/GenBank/DDBJ databases">
        <title>Metabolic potential of uncultured bacteria and archaea associated with petroleum seepage in deep-sea sediments.</title>
        <authorList>
            <person name="Dong X."/>
            <person name="Hubert C."/>
        </authorList>
    </citation>
    <scope>NUCLEOTIDE SEQUENCE [LARGE SCALE GENOMIC DNA]</scope>
    <source>
        <strain evidence="15">E44_bin7</strain>
    </source>
</reference>
<accession>A0A523RNK7</accession>
<feature type="transmembrane region" description="Helical" evidence="13">
    <location>
        <begin position="6"/>
        <end position="24"/>
    </location>
</feature>
<sequence>MEKNVILAIVLSVIVLLFYNFFILQRQTSPPQEEERPSFVQEETPPLPEEVFPTEEEELTLENDYAKLAFTSRGGRIKSWYLKKDKKEMVGKGAYALGLNLFLPQGEVINLNGEVFQVKREGEKKVIFTWEDEERGFKISKSFELKEGYDGRIGIETRNLPWGSEYELIWEGGIGEEYKGEEGLAFFGVEVQEQFKQGIREDYRQGIKWMGLRQKRKLLVILASLGQPIGGTFRLDFWGLKDNKIHSEWIIYAGPQNYAELRLLNSQIKNGYGEDYHLAKALDLSIWGQLSKMLMDILFFFYSFTHNYGIAIILLTLLIYGILSPLTFKQFSSMQKMQVIQPEIQAIQKKFKGEPKQLQIEMMKIYRKHKVNPMSGCFPLLIQMPIIFVLYRALIDFPFSENPSFLWIKDLGKPNIPLLLLLGGMMFLQQRITQKTQVQAGGQQQGMAKMMQFFPIFIIVMLWSLPSGVMLYWFTSTLISVLQQFLIRKKTLLASPAKV</sequence>
<dbReference type="InterPro" id="IPR038221">
    <property type="entry name" value="YidC_periplasmic_sf"/>
</dbReference>
<dbReference type="HAMAP" id="MF_01810">
    <property type="entry name" value="YidC_type1"/>
    <property type="match status" value="1"/>
</dbReference>
<evidence type="ECO:0000256" key="5">
    <source>
        <dbReference type="ARBA" id="ARBA00022475"/>
    </source>
</evidence>
<evidence type="ECO:0000256" key="8">
    <source>
        <dbReference type="ARBA" id="ARBA00022989"/>
    </source>
</evidence>
<evidence type="ECO:0000256" key="1">
    <source>
        <dbReference type="ARBA" id="ARBA00004429"/>
    </source>
</evidence>
<dbReference type="InterPro" id="IPR019998">
    <property type="entry name" value="Membr_insert_YidC"/>
</dbReference>
<dbReference type="NCBIfam" id="TIGR03592">
    <property type="entry name" value="yidC_oxa1_cterm"/>
    <property type="match status" value="1"/>
</dbReference>
<keyword evidence="4 13" id="KW-0813">Transport</keyword>
<keyword evidence="9 13" id="KW-0472">Membrane</keyword>
<keyword evidence="5 13" id="KW-1003">Cell membrane</keyword>
<dbReference type="PANTHER" id="PTHR12428:SF65">
    <property type="entry name" value="CYTOCHROME C OXIDASE ASSEMBLY PROTEIN COX18, MITOCHONDRIAL"/>
    <property type="match status" value="1"/>
</dbReference>
<dbReference type="GO" id="GO:0005886">
    <property type="term" value="C:plasma membrane"/>
    <property type="evidence" value="ECO:0007669"/>
    <property type="project" value="UniProtKB-SubCell"/>
</dbReference>
<name>A0A523RNK7_UNCAE</name>
<organism evidence="15 16">
    <name type="scientific">Aerophobetes bacterium</name>
    <dbReference type="NCBI Taxonomy" id="2030807"/>
    <lineage>
        <taxon>Bacteria</taxon>
        <taxon>Candidatus Aerophobota</taxon>
    </lineage>
</organism>
<dbReference type="PRINTS" id="PR01900">
    <property type="entry name" value="YIDCPROTEIN"/>
</dbReference>
<dbReference type="InterPro" id="IPR028055">
    <property type="entry name" value="YidC/Oxa/ALB_C"/>
</dbReference>
<feature type="transmembrane region" description="Helical" evidence="13">
    <location>
        <begin position="414"/>
        <end position="432"/>
    </location>
</feature>
<evidence type="ECO:0000256" key="9">
    <source>
        <dbReference type="ARBA" id="ARBA00023136"/>
    </source>
</evidence>
<feature type="transmembrane region" description="Helical" evidence="13">
    <location>
        <begin position="371"/>
        <end position="394"/>
    </location>
</feature>
<evidence type="ECO:0000256" key="11">
    <source>
        <dbReference type="ARBA" id="ARBA00033245"/>
    </source>
</evidence>
<evidence type="ECO:0000256" key="13">
    <source>
        <dbReference type="HAMAP-Rule" id="MF_01810"/>
    </source>
</evidence>
<keyword evidence="10 13" id="KW-0143">Chaperone</keyword>
<evidence type="ECO:0000256" key="4">
    <source>
        <dbReference type="ARBA" id="ARBA00022448"/>
    </source>
</evidence>
<evidence type="ECO:0000256" key="12">
    <source>
        <dbReference type="ARBA" id="ARBA00033342"/>
    </source>
</evidence>
<comment type="subunit">
    <text evidence="13">Interacts with the Sec translocase complex via SecD. Specifically interacts with transmembrane segments of nascent integral membrane proteins during membrane integration.</text>
</comment>
<proteinExistence type="inferred from homology"/>
<dbReference type="GO" id="GO:0051205">
    <property type="term" value="P:protein insertion into membrane"/>
    <property type="evidence" value="ECO:0007669"/>
    <property type="project" value="TreeGrafter"/>
</dbReference>
<dbReference type="GO" id="GO:0032977">
    <property type="term" value="F:membrane insertase activity"/>
    <property type="evidence" value="ECO:0007669"/>
    <property type="project" value="InterPro"/>
</dbReference>
<dbReference type="Gene3D" id="2.70.98.90">
    <property type="match status" value="1"/>
</dbReference>
<evidence type="ECO:0000259" key="14">
    <source>
        <dbReference type="Pfam" id="PF02096"/>
    </source>
</evidence>
<dbReference type="InterPro" id="IPR047196">
    <property type="entry name" value="YidC_ALB_C"/>
</dbReference>
<feature type="transmembrane region" description="Helical" evidence="13">
    <location>
        <begin position="218"/>
        <end position="235"/>
    </location>
</feature>
<dbReference type="AlphaFoldDB" id="A0A523RNK7"/>